<dbReference type="PANTHER" id="PTHR12526">
    <property type="entry name" value="GLYCOSYLTRANSFERASE"/>
    <property type="match status" value="1"/>
</dbReference>
<evidence type="ECO:0000313" key="3">
    <source>
        <dbReference type="Proteomes" id="UP000235616"/>
    </source>
</evidence>
<protein>
    <submittedName>
        <fullName evidence="2">Glycosyl transferase</fullName>
    </submittedName>
</protein>
<dbReference type="GO" id="GO:0016757">
    <property type="term" value="F:glycosyltransferase activity"/>
    <property type="evidence" value="ECO:0007669"/>
    <property type="project" value="UniProtKB-ARBA"/>
</dbReference>
<sequence length="354" mass="38559">MRALHLIWVPRLSGAEVLVKDLAMLQKAQGHAVCVAALYPEQADFAAFRGELERNGVSCSFPVRRSGVVGKLWGLHRTIRDFKPDVVFAHATIPAFYARALPIRVPVVYVMHSATNDFGRALFRWIERSLSRRASAVIGVSRTNVEDYRTAVGSHPLMTVIPNGVDMARFAGNAREAAPRPVRQIVQIGRYTAVKDQMQTVRAFKEVLEHAPDARLVLYGVIEDPAYHAAVAALAGELGIADHVDVQGPRSDIPAILAASQVFAMPSRSEAHSIAFLEALASGIPVVASTIPAFAFARTLPGVQLIDTNDTQSYASALAAALRQRRVQRNLDGLTLADTADRYIQIARQVARVT</sequence>
<dbReference type="EMBL" id="PNYA01000006">
    <property type="protein sequence ID" value="PMS21248.1"/>
    <property type="molecule type" value="Genomic_DNA"/>
</dbReference>
<dbReference type="InterPro" id="IPR028098">
    <property type="entry name" value="Glyco_trans_4-like_N"/>
</dbReference>
<organism evidence="2 3">
    <name type="scientific">Trinickia dabaoshanensis</name>
    <dbReference type="NCBI Taxonomy" id="564714"/>
    <lineage>
        <taxon>Bacteria</taxon>
        <taxon>Pseudomonadati</taxon>
        <taxon>Pseudomonadota</taxon>
        <taxon>Betaproteobacteria</taxon>
        <taxon>Burkholderiales</taxon>
        <taxon>Burkholderiaceae</taxon>
        <taxon>Trinickia</taxon>
    </lineage>
</organism>
<dbReference type="Gene3D" id="3.40.50.2000">
    <property type="entry name" value="Glycogen Phosphorylase B"/>
    <property type="match status" value="2"/>
</dbReference>
<evidence type="ECO:0000259" key="1">
    <source>
        <dbReference type="Pfam" id="PF13439"/>
    </source>
</evidence>
<dbReference type="AlphaFoldDB" id="A0A2N7VVS2"/>
<gene>
    <name evidence="2" type="ORF">C0Z18_08770</name>
</gene>
<dbReference type="Pfam" id="PF13439">
    <property type="entry name" value="Glyco_transf_4"/>
    <property type="match status" value="1"/>
</dbReference>
<dbReference type="Proteomes" id="UP000235616">
    <property type="component" value="Unassembled WGS sequence"/>
</dbReference>
<comment type="caution">
    <text evidence="2">The sequence shown here is derived from an EMBL/GenBank/DDBJ whole genome shotgun (WGS) entry which is preliminary data.</text>
</comment>
<dbReference type="SUPFAM" id="SSF53756">
    <property type="entry name" value="UDP-Glycosyltransferase/glycogen phosphorylase"/>
    <property type="match status" value="1"/>
</dbReference>
<evidence type="ECO:0000313" key="2">
    <source>
        <dbReference type="EMBL" id="PMS21248.1"/>
    </source>
</evidence>
<keyword evidence="3" id="KW-1185">Reference proteome</keyword>
<name>A0A2N7VVS2_9BURK</name>
<accession>A0A2N7VVS2</accession>
<dbReference type="OrthoDB" id="8994075at2"/>
<dbReference type="Pfam" id="PF13692">
    <property type="entry name" value="Glyco_trans_1_4"/>
    <property type="match status" value="1"/>
</dbReference>
<reference evidence="2 3" key="1">
    <citation type="submission" date="2018-01" db="EMBL/GenBank/DDBJ databases">
        <title>Whole genome analyses suggest that Burkholderia sensu lato contains two further novel genera in the rhizoxinica-symbiotica group Mycetohabitans gen. nov., and Trinickia gen. nov.: implications for the evolution of diazotrophy and nodulation in the Burkholderiaceae.</title>
        <authorList>
            <person name="Estrada-de los Santos P."/>
            <person name="Palmer M."/>
            <person name="Chavez-Ramirez B."/>
            <person name="Beukes C."/>
            <person name="Steenkamp E.T."/>
            <person name="Hirsch A.M."/>
            <person name="Manyaka P."/>
            <person name="Maluk M."/>
            <person name="Lafos M."/>
            <person name="Crook M."/>
            <person name="Gross E."/>
            <person name="Simon M.F."/>
            <person name="Bueno dos Reis Junior F."/>
            <person name="Poole P.S."/>
            <person name="Venter S.N."/>
            <person name="James E.K."/>
        </authorList>
    </citation>
    <scope>NUCLEOTIDE SEQUENCE [LARGE SCALE GENOMIC DNA]</scope>
    <source>
        <strain evidence="2 3">GIMN1.004</strain>
    </source>
</reference>
<keyword evidence="2" id="KW-0808">Transferase</keyword>
<dbReference type="CDD" id="cd03801">
    <property type="entry name" value="GT4_PimA-like"/>
    <property type="match status" value="1"/>
</dbReference>
<proteinExistence type="predicted"/>
<feature type="domain" description="Glycosyltransferase subfamily 4-like N-terminal" evidence="1">
    <location>
        <begin position="13"/>
        <end position="169"/>
    </location>
</feature>
<dbReference type="RefSeq" id="WP_102644990.1">
    <property type="nucleotide sequence ID" value="NZ_PNYA01000006.1"/>
</dbReference>